<comment type="similarity">
    <text evidence="3 11">Belongs to the MICOS complex subunit Mic12 family.</text>
</comment>
<evidence type="ECO:0000256" key="1">
    <source>
        <dbReference type="ARBA" id="ARBA00002689"/>
    </source>
</evidence>
<evidence type="ECO:0000256" key="5">
    <source>
        <dbReference type="ARBA" id="ARBA00022692"/>
    </source>
</evidence>
<comment type="subunit">
    <text evidence="11">Component of the mitochondrial contact site and cristae organizing system (MICOS) complex.</text>
</comment>
<dbReference type="AlphaFoldDB" id="A0AAE0KLB0"/>
<comment type="function">
    <text evidence="1 11">Component of the MICOS complex, a large protein complex of the mitochondrial inner membrane that plays crucial roles in the maintenance of crista junctions, inner membrane architecture, and formation of contact sites to the outer membrane.</text>
</comment>
<dbReference type="GO" id="GO:0061617">
    <property type="term" value="C:MICOS complex"/>
    <property type="evidence" value="ECO:0007669"/>
    <property type="project" value="UniProtKB-UniRule"/>
</dbReference>
<organism evidence="12 13">
    <name type="scientific">Podospora didyma</name>
    <dbReference type="NCBI Taxonomy" id="330526"/>
    <lineage>
        <taxon>Eukaryota</taxon>
        <taxon>Fungi</taxon>
        <taxon>Dikarya</taxon>
        <taxon>Ascomycota</taxon>
        <taxon>Pezizomycotina</taxon>
        <taxon>Sordariomycetes</taxon>
        <taxon>Sordariomycetidae</taxon>
        <taxon>Sordariales</taxon>
        <taxon>Podosporaceae</taxon>
        <taxon>Podospora</taxon>
    </lineage>
</organism>
<keyword evidence="7 11" id="KW-0496">Mitochondrion</keyword>
<dbReference type="Proteomes" id="UP001285441">
    <property type="component" value="Unassembled WGS sequence"/>
</dbReference>
<dbReference type="EMBL" id="JAULSW010000006">
    <property type="protein sequence ID" value="KAK3378277.1"/>
    <property type="molecule type" value="Genomic_DNA"/>
</dbReference>
<evidence type="ECO:0000313" key="13">
    <source>
        <dbReference type="Proteomes" id="UP001285441"/>
    </source>
</evidence>
<keyword evidence="6" id="KW-1133">Transmembrane helix</keyword>
<keyword evidence="13" id="KW-1185">Reference proteome</keyword>
<evidence type="ECO:0000256" key="6">
    <source>
        <dbReference type="ARBA" id="ARBA00022989"/>
    </source>
</evidence>
<sequence>MGFVAGFTGGVTLTLGVTYLALAAHERNRQTQADILRTQARVVHTLATPTSTYASSDDDALILRPSRRELAMQERSHFIESAKDRWNAEIEGAVRWAQTKDWTATFESAEDAAARLVGLTPAQRESMNGAAAQAAVVSAVGQAKEDLQAAARGAQATASSAAEGIRSRYGRTKVSVAETAHDLREDVRLAGEEINRRAGETRVQAVETARAVQQEAVAAKGALAQGIEKGIEKGRQMIGKAKARALLAEEKIEAKVDGKLLHLSEIDRALAQRYEKDEGVMKKSVEEILRERYIPISKRDNTQLRGV</sequence>
<dbReference type="GO" id="GO:0042407">
    <property type="term" value="P:cristae formation"/>
    <property type="evidence" value="ECO:0007669"/>
    <property type="project" value="InterPro"/>
</dbReference>
<proteinExistence type="inferred from homology"/>
<keyword evidence="11" id="KW-0999">Mitochondrion inner membrane</keyword>
<dbReference type="Pfam" id="PF17050">
    <property type="entry name" value="AIM5"/>
    <property type="match status" value="1"/>
</dbReference>
<accession>A0AAE0KLB0</accession>
<name>A0AAE0KLB0_9PEZI</name>
<keyword evidence="5" id="KW-0812">Transmembrane</keyword>
<protein>
    <recommendedName>
        <fullName evidence="4 11">MICOS complex subunit MIC12</fullName>
    </recommendedName>
    <alternativeName>
        <fullName evidence="10 11">Altered inheritance of mitochondria protein 5, mitochondrial</fullName>
    </alternativeName>
    <alternativeName>
        <fullName evidence="9 11">Found in mitochondrial proteome protein 51</fullName>
    </alternativeName>
</protein>
<comment type="caution">
    <text evidence="12">The sequence shown here is derived from an EMBL/GenBank/DDBJ whole genome shotgun (WGS) entry which is preliminary data.</text>
</comment>
<evidence type="ECO:0000256" key="8">
    <source>
        <dbReference type="ARBA" id="ARBA00023136"/>
    </source>
</evidence>
<evidence type="ECO:0000256" key="11">
    <source>
        <dbReference type="RuleBase" id="RU363010"/>
    </source>
</evidence>
<evidence type="ECO:0000256" key="10">
    <source>
        <dbReference type="ARBA" id="ARBA00032985"/>
    </source>
</evidence>
<dbReference type="GO" id="GO:0044284">
    <property type="term" value="C:mitochondrial crista junction"/>
    <property type="evidence" value="ECO:0007669"/>
    <property type="project" value="InterPro"/>
</dbReference>
<evidence type="ECO:0000256" key="2">
    <source>
        <dbReference type="ARBA" id="ARBA00004370"/>
    </source>
</evidence>
<evidence type="ECO:0000313" key="12">
    <source>
        <dbReference type="EMBL" id="KAK3378277.1"/>
    </source>
</evidence>
<evidence type="ECO:0000256" key="3">
    <source>
        <dbReference type="ARBA" id="ARBA00009188"/>
    </source>
</evidence>
<reference evidence="12" key="1">
    <citation type="journal article" date="2023" name="Mol. Phylogenet. Evol.">
        <title>Genome-scale phylogeny and comparative genomics of the fungal order Sordariales.</title>
        <authorList>
            <person name="Hensen N."/>
            <person name="Bonometti L."/>
            <person name="Westerberg I."/>
            <person name="Brannstrom I.O."/>
            <person name="Guillou S."/>
            <person name="Cros-Aarteil S."/>
            <person name="Calhoun S."/>
            <person name="Haridas S."/>
            <person name="Kuo A."/>
            <person name="Mondo S."/>
            <person name="Pangilinan J."/>
            <person name="Riley R."/>
            <person name="LaButti K."/>
            <person name="Andreopoulos B."/>
            <person name="Lipzen A."/>
            <person name="Chen C."/>
            <person name="Yan M."/>
            <person name="Daum C."/>
            <person name="Ng V."/>
            <person name="Clum A."/>
            <person name="Steindorff A."/>
            <person name="Ohm R.A."/>
            <person name="Martin F."/>
            <person name="Silar P."/>
            <person name="Natvig D.O."/>
            <person name="Lalanne C."/>
            <person name="Gautier V."/>
            <person name="Ament-Velasquez S.L."/>
            <person name="Kruys A."/>
            <person name="Hutchinson M.I."/>
            <person name="Powell A.J."/>
            <person name="Barry K."/>
            <person name="Miller A.N."/>
            <person name="Grigoriev I.V."/>
            <person name="Debuchy R."/>
            <person name="Gladieux P."/>
            <person name="Hiltunen Thoren M."/>
            <person name="Johannesson H."/>
        </authorList>
    </citation>
    <scope>NUCLEOTIDE SEQUENCE</scope>
    <source>
        <strain evidence="12">CBS 232.78</strain>
    </source>
</reference>
<evidence type="ECO:0000256" key="4">
    <source>
        <dbReference type="ARBA" id="ARBA00018170"/>
    </source>
</evidence>
<dbReference type="InterPro" id="IPR031463">
    <property type="entry name" value="Mic12"/>
</dbReference>
<evidence type="ECO:0000256" key="9">
    <source>
        <dbReference type="ARBA" id="ARBA00032159"/>
    </source>
</evidence>
<evidence type="ECO:0000256" key="7">
    <source>
        <dbReference type="ARBA" id="ARBA00023128"/>
    </source>
</evidence>
<reference evidence="12" key="2">
    <citation type="submission" date="2023-06" db="EMBL/GenBank/DDBJ databases">
        <authorList>
            <consortium name="Lawrence Berkeley National Laboratory"/>
            <person name="Haridas S."/>
            <person name="Hensen N."/>
            <person name="Bonometti L."/>
            <person name="Westerberg I."/>
            <person name="Brannstrom I.O."/>
            <person name="Guillou S."/>
            <person name="Cros-Aarteil S."/>
            <person name="Calhoun S."/>
            <person name="Kuo A."/>
            <person name="Mondo S."/>
            <person name="Pangilinan J."/>
            <person name="Riley R."/>
            <person name="LaButti K."/>
            <person name="Andreopoulos B."/>
            <person name="Lipzen A."/>
            <person name="Chen C."/>
            <person name="Yanf M."/>
            <person name="Daum C."/>
            <person name="Ng V."/>
            <person name="Clum A."/>
            <person name="Steindorff A."/>
            <person name="Ohm R."/>
            <person name="Martin F."/>
            <person name="Silar P."/>
            <person name="Natvig D."/>
            <person name="Lalanne C."/>
            <person name="Gautier V."/>
            <person name="Ament-velasquez S.L."/>
            <person name="Kruys A."/>
            <person name="Hutchinson M.I."/>
            <person name="Powell A.J."/>
            <person name="Barry K."/>
            <person name="Miller A.N."/>
            <person name="Grigoriev I.V."/>
            <person name="Debuchy R."/>
            <person name="Gladieux P."/>
            <person name="Thoren M.H."/>
            <person name="Johannesson H."/>
        </authorList>
    </citation>
    <scope>NUCLEOTIDE SEQUENCE</scope>
    <source>
        <strain evidence="12">CBS 232.78</strain>
    </source>
</reference>
<gene>
    <name evidence="12" type="ORF">B0H63DRAFT_242870</name>
</gene>
<comment type="subcellular location">
    <subcellularLocation>
        <location evidence="2">Membrane</location>
    </subcellularLocation>
    <subcellularLocation>
        <location evidence="11">Mitochondrion inner membrane</location>
        <topology evidence="11">Single-pass membrane protein</topology>
    </subcellularLocation>
</comment>
<keyword evidence="8" id="KW-0472">Membrane</keyword>